<dbReference type="PANTHER" id="PTHR45661:SF3">
    <property type="entry name" value="IG-LIKE DOMAIN-CONTAINING PROTEIN"/>
    <property type="match status" value="1"/>
</dbReference>
<dbReference type="Pfam" id="PF13306">
    <property type="entry name" value="LRR_5"/>
    <property type="match status" value="2"/>
</dbReference>
<dbReference type="InterPro" id="IPR053139">
    <property type="entry name" value="Surface_bspA-like"/>
</dbReference>
<keyword evidence="4" id="KW-1185">Reference proteome</keyword>
<dbReference type="EMBL" id="JACRSW010000009">
    <property type="protein sequence ID" value="MBC8556653.1"/>
    <property type="molecule type" value="Genomic_DNA"/>
</dbReference>
<feature type="compositionally biased region" description="Low complexity" evidence="1">
    <location>
        <begin position="754"/>
        <end position="773"/>
    </location>
</feature>
<comment type="caution">
    <text evidence="3">The sequence shown here is derived from an EMBL/GenBank/DDBJ whole genome shotgun (WGS) entry which is preliminary data.</text>
</comment>
<dbReference type="RefSeq" id="WP_249302941.1">
    <property type="nucleotide sequence ID" value="NZ_JACRSW010000009.1"/>
</dbReference>
<keyword evidence="2" id="KW-0732">Signal</keyword>
<organism evidence="3 4">
    <name type="scientific">Jutongia hominis</name>
    <dbReference type="NCBI Taxonomy" id="2763664"/>
    <lineage>
        <taxon>Bacteria</taxon>
        <taxon>Bacillati</taxon>
        <taxon>Bacillota</taxon>
        <taxon>Clostridia</taxon>
        <taxon>Lachnospirales</taxon>
        <taxon>Lachnospiraceae</taxon>
        <taxon>Jutongia</taxon>
    </lineage>
</organism>
<evidence type="ECO:0000256" key="2">
    <source>
        <dbReference type="SAM" id="SignalP"/>
    </source>
</evidence>
<name>A0ABR7MS60_9FIRM</name>
<feature type="region of interest" description="Disordered" evidence="1">
    <location>
        <begin position="748"/>
        <end position="773"/>
    </location>
</feature>
<dbReference type="PANTHER" id="PTHR45661">
    <property type="entry name" value="SURFACE ANTIGEN"/>
    <property type="match status" value="1"/>
</dbReference>
<evidence type="ECO:0000313" key="3">
    <source>
        <dbReference type="EMBL" id="MBC8556653.1"/>
    </source>
</evidence>
<dbReference type="Gene3D" id="3.40.50.12480">
    <property type="match status" value="1"/>
</dbReference>
<protein>
    <submittedName>
        <fullName evidence="3">Leucine-rich repeat domain-containing protein</fullName>
    </submittedName>
</protein>
<dbReference type="InterPro" id="IPR032675">
    <property type="entry name" value="LRR_dom_sf"/>
</dbReference>
<feature type="region of interest" description="Disordered" evidence="1">
    <location>
        <begin position="709"/>
        <end position="731"/>
    </location>
</feature>
<accession>A0ABR7MS60</accession>
<feature type="signal peptide" evidence="2">
    <location>
        <begin position="1"/>
        <end position="25"/>
    </location>
</feature>
<sequence length="1062" mass="113112">MKKKKWNRFLSVVVTAAMLVAPLQGLSFVDDLFTTAGVTTKASAQDIAQTDTSQKIGTYPYFANEPADCDASAKLGSEQNPLEIANAVQLYNLYYVGKNAVTNENNVADSDSGSSYMDCYFKVTGNIDLSELKEYGITEWSGIGAGAYNGFCGKFDGGSEQGYIISNMTIDTETSLVDKGLFSKVGTGGEIKNVSLKNPKITGKLSVWSEGCGFLAGKVTSYGTDETALIENCHILDGSLQVSSDLFKPDTTDCFYNVEGGKVRDYEVVSGAFGGIVGEAGGNVTIRNCTNESGNINCEGLKDVGGIVGVMFDGGEIISCTNNALVSGTINVGGIAGLTDGVTIRGCKNTSAVSGLEWSEEIWDKIETAHKQGTTWFDGTSAYDAYAPAVCIGGIAGKSTAGIIASENEGDITGIEICGGIAGGTIGNVSYCMNYGDVSYNGNADNSYKNMSATAAASDVIPLKSNGVSFGGIVGSFGFFEYQSGIEALQVSYSGNAGKVTALGNTAGIVGNRNYDISGDREYDSSVEAVTPVIDCYNAAEITSDSGILEGKTQLIGADQTVERSYYLADDAEDTTEGRTKAQYKSGQVAWELSHQQGENISWVQKIGKQDYPDAVRSGNNSLTDTVCRIRFIPYLQESDEEYSKDPVYANLHSTLEMPKQSTETEIYTYYSGVQKEDGTWEAGAPVTSVTIEEDCVILVKKEKRVVTDNPTAEPVQTSEPAPVKTAEPVPPHPTAAVATLRPTVTTAPAQTPDVSNVNNTTDNTQNNSQNTNTTLTKGATIKQNNMNFTVNDQNSVTFKGMNTKKANVTIPDTIISQGKKLKVTTIAEGAFEKNTSIKNVTLGKNVKQIGKKAFRNCKKLKKVNYSSNLQQLGAQSFENCTDLQQVSLPDSVKTIGKKAFKNCKKLKKFTVGKKKKAAKKAGGMLVPSDALTTTSVEKMADVQETLEAAKTGNLIITEEEVSSYAALNMKIAIGNNALENCSNLKSVIVNCAVSVIGNSAFKNCTKLSAIIVRSLILKSVGKKALTGVSKCKISVPTKKFKPYRKLFKNKGQGKKVFVAAT</sequence>
<feature type="chain" id="PRO_5045321206" evidence="2">
    <location>
        <begin position="26"/>
        <end position="1062"/>
    </location>
</feature>
<dbReference type="Gene3D" id="2.160.20.110">
    <property type="match status" value="1"/>
</dbReference>
<evidence type="ECO:0000256" key="1">
    <source>
        <dbReference type="SAM" id="MobiDB-lite"/>
    </source>
</evidence>
<proteinExistence type="predicted"/>
<reference evidence="3 4" key="1">
    <citation type="submission" date="2020-08" db="EMBL/GenBank/DDBJ databases">
        <title>Genome public.</title>
        <authorList>
            <person name="Liu C."/>
            <person name="Sun Q."/>
        </authorList>
    </citation>
    <scope>NUCLEOTIDE SEQUENCE [LARGE SCALE GENOMIC DNA]</scope>
    <source>
        <strain evidence="3 4">BX3</strain>
    </source>
</reference>
<dbReference type="InterPro" id="IPR026906">
    <property type="entry name" value="LRR_5"/>
</dbReference>
<dbReference type="Proteomes" id="UP000637513">
    <property type="component" value="Unassembled WGS sequence"/>
</dbReference>
<dbReference type="Gene3D" id="3.80.10.10">
    <property type="entry name" value="Ribonuclease Inhibitor"/>
    <property type="match status" value="1"/>
</dbReference>
<feature type="compositionally biased region" description="Polar residues" evidence="1">
    <location>
        <begin position="709"/>
        <end position="720"/>
    </location>
</feature>
<evidence type="ECO:0000313" key="4">
    <source>
        <dbReference type="Proteomes" id="UP000637513"/>
    </source>
</evidence>
<gene>
    <name evidence="3" type="ORF">H8700_02860</name>
</gene>
<dbReference type="SUPFAM" id="SSF52058">
    <property type="entry name" value="L domain-like"/>
    <property type="match status" value="1"/>
</dbReference>